<dbReference type="EMBL" id="CAKMRJ010002223">
    <property type="protein sequence ID" value="CAH1428451.1"/>
    <property type="molecule type" value="Genomic_DNA"/>
</dbReference>
<comment type="caution">
    <text evidence="1">The sequence shown here is derived from an EMBL/GenBank/DDBJ whole genome shotgun (WGS) entry which is preliminary data.</text>
</comment>
<organism evidence="1 2">
    <name type="scientific">Lactuca virosa</name>
    <dbReference type="NCBI Taxonomy" id="75947"/>
    <lineage>
        <taxon>Eukaryota</taxon>
        <taxon>Viridiplantae</taxon>
        <taxon>Streptophyta</taxon>
        <taxon>Embryophyta</taxon>
        <taxon>Tracheophyta</taxon>
        <taxon>Spermatophyta</taxon>
        <taxon>Magnoliopsida</taxon>
        <taxon>eudicotyledons</taxon>
        <taxon>Gunneridae</taxon>
        <taxon>Pentapetalae</taxon>
        <taxon>asterids</taxon>
        <taxon>campanulids</taxon>
        <taxon>Asterales</taxon>
        <taxon>Asteraceae</taxon>
        <taxon>Cichorioideae</taxon>
        <taxon>Cichorieae</taxon>
        <taxon>Lactucinae</taxon>
        <taxon>Lactuca</taxon>
    </lineage>
</organism>
<protein>
    <submittedName>
        <fullName evidence="1">Uncharacterized protein</fullName>
    </submittedName>
</protein>
<accession>A0AAU9MMX2</accession>
<evidence type="ECO:0000313" key="1">
    <source>
        <dbReference type="EMBL" id="CAH1428451.1"/>
    </source>
</evidence>
<keyword evidence="2" id="KW-1185">Reference proteome</keyword>
<sequence length="108" mass="11900">MASQPCDMVTLEPTRVVETLKNLTTRFRDYRVVDVVNLLPTANDGTIRPLYIQLVLLVGKKLQHVIATLALESDAIQEASLLKEDGYELQGSINSVDVERMQGEGEGG</sequence>
<dbReference type="Proteomes" id="UP001157418">
    <property type="component" value="Unassembled WGS sequence"/>
</dbReference>
<reference evidence="1 2" key="1">
    <citation type="submission" date="2022-01" db="EMBL/GenBank/DDBJ databases">
        <authorList>
            <person name="Xiong W."/>
            <person name="Schranz E."/>
        </authorList>
    </citation>
    <scope>NUCLEOTIDE SEQUENCE [LARGE SCALE GENOMIC DNA]</scope>
</reference>
<proteinExistence type="predicted"/>
<gene>
    <name evidence="1" type="ORF">LVIROSA_LOCUS15379</name>
</gene>
<name>A0AAU9MMX2_9ASTR</name>
<dbReference type="AlphaFoldDB" id="A0AAU9MMX2"/>
<evidence type="ECO:0000313" key="2">
    <source>
        <dbReference type="Proteomes" id="UP001157418"/>
    </source>
</evidence>